<dbReference type="SUPFAM" id="SSF89000">
    <property type="entry name" value="post-HMGL domain-like"/>
    <property type="match status" value="1"/>
</dbReference>
<dbReference type="InterPro" id="IPR039371">
    <property type="entry name" value="LeuA_N_DRE-TIM"/>
</dbReference>
<comment type="subunit">
    <text evidence="10">Homodimer.</text>
</comment>
<dbReference type="PROSITE" id="PS50991">
    <property type="entry name" value="PYR_CT"/>
    <property type="match status" value="1"/>
</dbReference>
<proteinExistence type="inferred from homology"/>
<dbReference type="RefSeq" id="WP_043755548.1">
    <property type="nucleotide sequence ID" value="NZ_AONC01000045.1"/>
</dbReference>
<dbReference type="Proteomes" id="UP000019460">
    <property type="component" value="Unassembled WGS sequence"/>
</dbReference>
<dbReference type="NCBIfam" id="NF002991">
    <property type="entry name" value="PRK03739.1"/>
    <property type="match status" value="1"/>
</dbReference>
<dbReference type="SUPFAM" id="SSF110921">
    <property type="entry name" value="2-isopropylmalate synthase LeuA, allosteric (dimerisation) domain"/>
    <property type="match status" value="1"/>
</dbReference>
<evidence type="ECO:0000256" key="4">
    <source>
        <dbReference type="ARBA" id="ARBA00012973"/>
    </source>
</evidence>
<evidence type="ECO:0000313" key="12">
    <source>
        <dbReference type="EMBL" id="EXJ14243.1"/>
    </source>
</evidence>
<evidence type="ECO:0000256" key="10">
    <source>
        <dbReference type="HAMAP-Rule" id="MF_00572"/>
    </source>
</evidence>
<dbReference type="EC" id="2.3.3.13" evidence="4 10"/>
<dbReference type="GO" id="GO:0000287">
    <property type="term" value="F:magnesium ion binding"/>
    <property type="evidence" value="ECO:0007669"/>
    <property type="project" value="UniProtKB-UniRule"/>
</dbReference>
<comment type="caution">
    <text evidence="12">The sequence shown here is derived from an EMBL/GenBank/DDBJ whole genome shotgun (WGS) entry which is preliminary data.</text>
</comment>
<evidence type="ECO:0000256" key="2">
    <source>
        <dbReference type="ARBA" id="ARBA00004689"/>
    </source>
</evidence>
<dbReference type="InterPro" id="IPR000891">
    <property type="entry name" value="PYR_CT"/>
</dbReference>
<accession>W9V3Z1</accession>
<comment type="catalytic activity">
    <reaction evidence="1 10">
        <text>3-methyl-2-oxobutanoate + acetyl-CoA + H2O = (2S)-2-isopropylmalate + CoA + H(+)</text>
        <dbReference type="Rhea" id="RHEA:21524"/>
        <dbReference type="ChEBI" id="CHEBI:1178"/>
        <dbReference type="ChEBI" id="CHEBI:11851"/>
        <dbReference type="ChEBI" id="CHEBI:15377"/>
        <dbReference type="ChEBI" id="CHEBI:15378"/>
        <dbReference type="ChEBI" id="CHEBI:57287"/>
        <dbReference type="ChEBI" id="CHEBI:57288"/>
        <dbReference type="EC" id="2.3.3.13"/>
    </reaction>
</comment>
<dbReference type="NCBIfam" id="TIGR00970">
    <property type="entry name" value="leuA_yeast"/>
    <property type="match status" value="1"/>
</dbReference>
<dbReference type="GO" id="GO:0009098">
    <property type="term" value="P:L-leucine biosynthetic process"/>
    <property type="evidence" value="ECO:0007669"/>
    <property type="project" value="UniProtKB-UniRule"/>
</dbReference>
<evidence type="ECO:0000256" key="5">
    <source>
        <dbReference type="ARBA" id="ARBA00022430"/>
    </source>
</evidence>
<feature type="binding site" evidence="10">
    <location>
        <position position="246"/>
    </location>
    <ligand>
        <name>Mg(2+)</name>
        <dbReference type="ChEBI" id="CHEBI:18420"/>
    </ligand>
</feature>
<dbReference type="InterPro" id="IPR036230">
    <property type="entry name" value="LeuA_allosteric_dom_sf"/>
</dbReference>
<dbReference type="PANTHER" id="PTHR46911">
    <property type="match status" value="1"/>
</dbReference>
<dbReference type="eggNOG" id="COG0119">
    <property type="taxonomic scope" value="Bacteria"/>
</dbReference>
<evidence type="ECO:0000256" key="9">
    <source>
        <dbReference type="ARBA" id="ARBA00023304"/>
    </source>
</evidence>
<feature type="binding site" evidence="10">
    <location>
        <position position="244"/>
    </location>
    <ligand>
        <name>Mg(2+)</name>
        <dbReference type="ChEBI" id="CHEBI:18420"/>
    </ligand>
</feature>
<dbReference type="Pfam" id="PF00682">
    <property type="entry name" value="HMGL-like"/>
    <property type="match status" value="1"/>
</dbReference>
<dbReference type="UniPathway" id="UPA00048">
    <property type="reaction ID" value="UER00070"/>
</dbReference>
<keyword evidence="6 10" id="KW-0028">Amino-acid biosynthesis</keyword>
<dbReference type="Gene3D" id="3.20.20.70">
    <property type="entry name" value="Aldolase class I"/>
    <property type="match status" value="1"/>
</dbReference>
<dbReference type="PATRIC" id="fig|1249627.3.peg.3080"/>
<dbReference type="AlphaFoldDB" id="W9V3Z1"/>
<dbReference type="EMBL" id="AONC01000045">
    <property type="protein sequence ID" value="EXJ14243.1"/>
    <property type="molecule type" value="Genomic_DNA"/>
</dbReference>
<dbReference type="InterPro" id="IPR005668">
    <property type="entry name" value="IPM_Synthase"/>
</dbReference>
<feature type="binding site" evidence="10">
    <location>
        <position position="40"/>
    </location>
    <ligand>
        <name>Mg(2+)</name>
        <dbReference type="ChEBI" id="CHEBI:18420"/>
    </ligand>
</feature>
<evidence type="ECO:0000256" key="3">
    <source>
        <dbReference type="ARBA" id="ARBA00009767"/>
    </source>
</evidence>
<name>W9V3Z1_9GAMM</name>
<dbReference type="OrthoDB" id="9803573at2"/>
<dbReference type="PROSITE" id="PS00815">
    <property type="entry name" value="AIPM_HOMOCIT_SYNTH_1"/>
    <property type="match status" value="1"/>
</dbReference>
<comment type="cofactor">
    <cofactor evidence="10">
        <name>Mg(2+)</name>
        <dbReference type="ChEBI" id="CHEBI:18420"/>
    </cofactor>
</comment>
<dbReference type="STRING" id="1249627.D779_2914"/>
<dbReference type="PANTHER" id="PTHR46911:SF1">
    <property type="entry name" value="2-ISOPROPYLMALATE SYNTHASE"/>
    <property type="match status" value="1"/>
</dbReference>
<evidence type="ECO:0000313" key="13">
    <source>
        <dbReference type="Proteomes" id="UP000019460"/>
    </source>
</evidence>
<evidence type="ECO:0000256" key="1">
    <source>
        <dbReference type="ARBA" id="ARBA00000064"/>
    </source>
</evidence>
<dbReference type="HAMAP" id="MF_00572">
    <property type="entry name" value="LeuA_type2"/>
    <property type="match status" value="1"/>
</dbReference>
<keyword evidence="10" id="KW-0963">Cytoplasm</keyword>
<dbReference type="Gene3D" id="3.30.160.270">
    <property type="match status" value="1"/>
</dbReference>
<dbReference type="InterPro" id="IPR054692">
    <property type="entry name" value="LeuA-like_post-cat"/>
</dbReference>
<keyword evidence="7 10" id="KW-0808">Transferase</keyword>
<organism evidence="12 13">
    <name type="scientific">Imhoffiella purpurea</name>
    <dbReference type="NCBI Taxonomy" id="1249627"/>
    <lineage>
        <taxon>Bacteria</taxon>
        <taxon>Pseudomonadati</taxon>
        <taxon>Pseudomonadota</taxon>
        <taxon>Gammaproteobacteria</taxon>
        <taxon>Chromatiales</taxon>
        <taxon>Chromatiaceae</taxon>
        <taxon>Imhoffiella</taxon>
    </lineage>
</organism>
<dbReference type="GO" id="GO:0005737">
    <property type="term" value="C:cytoplasm"/>
    <property type="evidence" value="ECO:0007669"/>
    <property type="project" value="UniProtKB-SubCell"/>
</dbReference>
<feature type="binding site" evidence="10">
    <location>
        <position position="280"/>
    </location>
    <ligand>
        <name>Mg(2+)</name>
        <dbReference type="ChEBI" id="CHEBI:18420"/>
    </ligand>
</feature>
<keyword evidence="10" id="KW-0460">Magnesium</keyword>
<comment type="similarity">
    <text evidence="3 10">Belongs to the alpha-IPM synthase/homocitrate synthase family. LeuA type 2 subfamily.</text>
</comment>
<sequence>MSTFDHRRYRPGPVVDMPSRQWPNRTVQNAPIWVSVDLRDGNQALMEPMGVTQKRRLWSLLVGMGFKEIEVGFPAASQPDFDFVRWLIEERQIPDDVTIQVLVQAREDLIRKTFESLQGVSRAIVHVYNSTSPVQRERVFGLDRDGIKAIARQGAEWVLAESRRHPETHWIFQYSPESFTATELDYAVEVCEAVMDVWEPTPERPCIINLPATVEVASPNVFADQVEYFATRIGRREAVVLSVHTHNDRGGAVAAAEMALLAGADRVEGTLLGNGERTGNTDLVTMAMNLYSQGVDPRLDLSDPDEIVRICTECTRLPVHPRHPWVGELVYTAFSGSHQDAIRKCLARQEREEPWDVAYLPIDPHDIGRSYEAVIRVNSQSGKGGVAFVLERDHGLVLPRWMQVEMARLVQKETEARGGELDSAEIVALFRRQFMTDRAPYRLLGYRLDRNGHDRIEVRIGSPAGERILHGEGQGAIAAYVDAWSRWSGCSLKVVDYQEHAMGAGTDAEAAAYAQVDLDGIRVAGAAIDRDTVAASLRAVLAAVNRHQAEWMEAA</sequence>
<feature type="domain" description="Pyruvate carboxyltransferase" evidence="11">
    <location>
        <begin position="31"/>
        <end position="305"/>
    </location>
</feature>
<evidence type="ECO:0000256" key="8">
    <source>
        <dbReference type="ARBA" id="ARBA00022723"/>
    </source>
</evidence>
<dbReference type="Pfam" id="PF08502">
    <property type="entry name" value="LeuA_dimer"/>
    <property type="match status" value="1"/>
</dbReference>
<dbReference type="GO" id="GO:0003852">
    <property type="term" value="F:2-isopropylmalate synthase activity"/>
    <property type="evidence" value="ECO:0007669"/>
    <property type="project" value="UniProtKB-UniRule"/>
</dbReference>
<feature type="region of interest" description="Regulatory domain" evidence="10">
    <location>
        <begin position="437"/>
        <end position="555"/>
    </location>
</feature>
<comment type="pathway">
    <text evidence="2 10">Amino-acid biosynthesis; L-leucine biosynthesis; L-leucine from 3-methyl-2-oxobutanoate: step 1/4.</text>
</comment>
<evidence type="ECO:0000256" key="6">
    <source>
        <dbReference type="ARBA" id="ARBA00022605"/>
    </source>
</evidence>
<comment type="subcellular location">
    <subcellularLocation>
        <location evidence="10">Cytoplasm</location>
    </subcellularLocation>
</comment>
<keyword evidence="13" id="KW-1185">Reference proteome</keyword>
<dbReference type="CDD" id="cd07942">
    <property type="entry name" value="DRE_TIM_LeuA"/>
    <property type="match status" value="1"/>
</dbReference>
<gene>
    <name evidence="10" type="primary">leuA</name>
    <name evidence="12" type="ORF">D779_2914</name>
</gene>
<evidence type="ECO:0000256" key="7">
    <source>
        <dbReference type="ARBA" id="ARBA00022679"/>
    </source>
</evidence>
<dbReference type="Pfam" id="PF22615">
    <property type="entry name" value="IPMS_D2"/>
    <property type="match status" value="1"/>
</dbReference>
<keyword evidence="8 10" id="KW-0479">Metal-binding</keyword>
<dbReference type="GO" id="GO:0003985">
    <property type="term" value="F:acetyl-CoA C-acetyltransferase activity"/>
    <property type="evidence" value="ECO:0007669"/>
    <property type="project" value="UniProtKB-UniRule"/>
</dbReference>
<evidence type="ECO:0000259" key="11">
    <source>
        <dbReference type="PROSITE" id="PS50991"/>
    </source>
</evidence>
<dbReference type="SUPFAM" id="SSF51569">
    <property type="entry name" value="Aldolase"/>
    <property type="match status" value="1"/>
</dbReference>
<dbReference type="PROSITE" id="PS00816">
    <property type="entry name" value="AIPM_HOMOCIT_SYNTH_2"/>
    <property type="match status" value="1"/>
</dbReference>
<keyword evidence="5 10" id="KW-0432">Leucine biosynthesis</keyword>
<dbReference type="InterPro" id="IPR013709">
    <property type="entry name" value="2-isopropylmalate_synth_dimer"/>
</dbReference>
<dbReference type="SMART" id="SM00917">
    <property type="entry name" value="LeuA_dimer"/>
    <property type="match status" value="1"/>
</dbReference>
<reference evidence="12 13" key="1">
    <citation type="submission" date="2012-11" db="EMBL/GenBank/DDBJ databases">
        <title>Genome assembly of Thiorhodococcus sp. AK35.</title>
        <authorList>
            <person name="Nupur N."/>
            <person name="Khatri I."/>
            <person name="Subramanian S."/>
            <person name="Pinnaka A."/>
        </authorList>
    </citation>
    <scope>NUCLEOTIDE SEQUENCE [LARGE SCALE GENOMIC DNA]</scope>
    <source>
        <strain evidence="12 13">AK35</strain>
    </source>
</reference>
<dbReference type="InterPro" id="IPR002034">
    <property type="entry name" value="AIPM/Hcit_synth_CS"/>
</dbReference>
<comment type="function">
    <text evidence="10">Catalyzes the condensation of the acetyl group of acetyl-CoA with 3-methyl-2-oxobutanoate (2-ketoisovalerate) to form 3-carboxy-3-hydroxy-4-methylpentanoate (2-isopropylmalate).</text>
</comment>
<keyword evidence="9 10" id="KW-0100">Branched-chain amino acid biosynthesis</keyword>
<dbReference type="InterPro" id="IPR013785">
    <property type="entry name" value="Aldolase_TIM"/>
</dbReference>
<protein>
    <recommendedName>
        <fullName evidence="4 10">2-isopropylmalate synthase</fullName>
        <ecNumber evidence="4 10">2.3.3.13</ecNumber>
    </recommendedName>
    <alternativeName>
        <fullName evidence="10">Alpha-IPM synthase</fullName>
    </alternativeName>
    <alternativeName>
        <fullName evidence="10">Alpha-isopropylmalate synthase</fullName>
    </alternativeName>
</protein>